<keyword evidence="3" id="KW-0472">Membrane</keyword>
<comment type="subcellular location">
    <subcellularLocation>
        <location evidence="1">Membrane</location>
        <topology evidence="1">Multi-pass membrane protein</topology>
    </subcellularLocation>
</comment>
<proteinExistence type="inferred from homology"/>
<feature type="transmembrane region" description="Helical" evidence="3">
    <location>
        <begin position="415"/>
        <end position="436"/>
    </location>
</feature>
<organism evidence="5 6">
    <name type="scientific">Lentinula detonsa</name>
    <dbReference type="NCBI Taxonomy" id="2804962"/>
    <lineage>
        <taxon>Eukaryota</taxon>
        <taxon>Fungi</taxon>
        <taxon>Dikarya</taxon>
        <taxon>Basidiomycota</taxon>
        <taxon>Agaricomycotina</taxon>
        <taxon>Agaricomycetes</taxon>
        <taxon>Agaricomycetidae</taxon>
        <taxon>Agaricales</taxon>
        <taxon>Marasmiineae</taxon>
        <taxon>Omphalotaceae</taxon>
        <taxon>Lentinula</taxon>
    </lineage>
</organism>
<evidence type="ECO:0000256" key="3">
    <source>
        <dbReference type="SAM" id="Phobius"/>
    </source>
</evidence>
<dbReference type="PANTHER" id="PTHR11360:SF319">
    <property type="entry name" value="MAJOR FACILITATOR SUPERFAMILY (MFS) PROFILE DOMAIN-CONTAINING PROTEIN"/>
    <property type="match status" value="1"/>
</dbReference>
<dbReference type="Gene3D" id="1.20.1250.20">
    <property type="entry name" value="MFS general substrate transporter like domains"/>
    <property type="match status" value="2"/>
</dbReference>
<dbReference type="EMBL" id="MU802076">
    <property type="protein sequence ID" value="KAJ3982128.1"/>
    <property type="molecule type" value="Genomic_DNA"/>
</dbReference>
<evidence type="ECO:0000313" key="6">
    <source>
        <dbReference type="Proteomes" id="UP001163850"/>
    </source>
</evidence>
<accession>A0AA38PUE7</accession>
<comment type="caution">
    <text evidence="5">The sequence shown here is derived from an EMBL/GenBank/DDBJ whole genome shotgun (WGS) entry which is preliminary data.</text>
</comment>
<keyword evidence="3" id="KW-0812">Transmembrane</keyword>
<dbReference type="InterPro" id="IPR011701">
    <property type="entry name" value="MFS"/>
</dbReference>
<dbReference type="InterPro" id="IPR036259">
    <property type="entry name" value="MFS_trans_sf"/>
</dbReference>
<name>A0AA38PUE7_9AGAR</name>
<feature type="transmembrane region" description="Helical" evidence="3">
    <location>
        <begin position="147"/>
        <end position="170"/>
    </location>
</feature>
<dbReference type="GO" id="GO:0016020">
    <property type="term" value="C:membrane"/>
    <property type="evidence" value="ECO:0007669"/>
    <property type="project" value="UniProtKB-SubCell"/>
</dbReference>
<dbReference type="InterPro" id="IPR020846">
    <property type="entry name" value="MFS_dom"/>
</dbReference>
<dbReference type="GO" id="GO:0022857">
    <property type="term" value="F:transmembrane transporter activity"/>
    <property type="evidence" value="ECO:0007669"/>
    <property type="project" value="InterPro"/>
</dbReference>
<feature type="transmembrane region" description="Helical" evidence="3">
    <location>
        <begin position="214"/>
        <end position="234"/>
    </location>
</feature>
<sequence length="449" mass="48845">MTLALRPSSVSTLTLNATKIPYVTETEKFNKSQDSNLIINDSTGEDDLADGEFRAWVVLFGTMCIAFTTSGYMSTWGVFQAHYEQSVLKELSPSTIAWIGSIQQSCLYIPTLIFAQFLDIKYFHTMLATASLVFIVATFLIAQCNAYWQFLLLQGILTGITAGVFTAPITTILSQWFLRRRGLALGLYAAGSSMGGTILPIIARALIPLIGFPWTIRVVASIIMLGMILGNLTIEQRTVSAASKGHSLDLSPMKSGIFILYCSASFFIYLGYYTFTTYLTSSAISVGVSISFSFYLVSVCNACSGMSRIISGLVADKFGAINLMIPAICLSSTTYYVWPFVHSQLGLIFLSVLYGVSIGPFAALVSKPVLDFGEKDQLGQRVGILMSMVGIAMLTGTPISGAVNKYTSPRTLGMGLFAGSTMLFGAILMAIFQYILRNHCTCRINIEKQ</sequence>
<feature type="transmembrane region" description="Helical" evidence="3">
    <location>
        <begin position="182"/>
        <end position="202"/>
    </location>
</feature>
<dbReference type="PANTHER" id="PTHR11360">
    <property type="entry name" value="MONOCARBOXYLATE TRANSPORTER"/>
    <property type="match status" value="1"/>
</dbReference>
<evidence type="ECO:0000256" key="1">
    <source>
        <dbReference type="ARBA" id="ARBA00004141"/>
    </source>
</evidence>
<keyword evidence="3" id="KW-1133">Transmembrane helix</keyword>
<reference evidence="5" key="1">
    <citation type="submission" date="2022-08" db="EMBL/GenBank/DDBJ databases">
        <authorList>
            <consortium name="DOE Joint Genome Institute"/>
            <person name="Min B."/>
            <person name="Riley R."/>
            <person name="Sierra-Patev S."/>
            <person name="Naranjo-Ortiz M."/>
            <person name="Looney B."/>
            <person name="Konkel Z."/>
            <person name="Slot J.C."/>
            <person name="Sakamoto Y."/>
            <person name="Steenwyk J.L."/>
            <person name="Rokas A."/>
            <person name="Carro J."/>
            <person name="Camarero S."/>
            <person name="Ferreira P."/>
            <person name="Molpeceres G."/>
            <person name="Ruiz-Duenas F.J."/>
            <person name="Serrano A."/>
            <person name="Henrissat B."/>
            <person name="Drula E."/>
            <person name="Hughes K.W."/>
            <person name="Mata J.L."/>
            <person name="Ishikawa N.K."/>
            <person name="Vargas-Isla R."/>
            <person name="Ushijima S."/>
            <person name="Smith C.A."/>
            <person name="Ahrendt S."/>
            <person name="Andreopoulos W."/>
            <person name="He G."/>
            <person name="Labutti K."/>
            <person name="Lipzen A."/>
            <person name="Ng V."/>
            <person name="Sandor L."/>
            <person name="Barry K."/>
            <person name="Martinez A.T."/>
            <person name="Xiao Y."/>
            <person name="Gibbons J.G."/>
            <person name="Terashima K."/>
            <person name="Hibbett D.S."/>
            <person name="Grigoriev I.V."/>
        </authorList>
    </citation>
    <scope>NUCLEOTIDE SEQUENCE</scope>
    <source>
        <strain evidence="5">TFB7829</strain>
    </source>
</reference>
<dbReference type="AlphaFoldDB" id="A0AA38PUE7"/>
<evidence type="ECO:0000259" key="4">
    <source>
        <dbReference type="PROSITE" id="PS50850"/>
    </source>
</evidence>
<comment type="similarity">
    <text evidence="2">Belongs to the major facilitator superfamily. Monocarboxylate porter (TC 2.A.1.13) family.</text>
</comment>
<evidence type="ECO:0000313" key="5">
    <source>
        <dbReference type="EMBL" id="KAJ3982128.1"/>
    </source>
</evidence>
<feature type="transmembrane region" description="Helical" evidence="3">
    <location>
        <begin position="122"/>
        <end position="141"/>
    </location>
</feature>
<dbReference type="Proteomes" id="UP001163850">
    <property type="component" value="Unassembled WGS sequence"/>
</dbReference>
<evidence type="ECO:0000256" key="2">
    <source>
        <dbReference type="ARBA" id="ARBA00006727"/>
    </source>
</evidence>
<dbReference type="SUPFAM" id="SSF103473">
    <property type="entry name" value="MFS general substrate transporter"/>
    <property type="match status" value="1"/>
</dbReference>
<feature type="transmembrane region" description="Helical" evidence="3">
    <location>
        <begin position="318"/>
        <end position="338"/>
    </location>
</feature>
<feature type="domain" description="Major facilitator superfamily (MFS) profile" evidence="4">
    <location>
        <begin position="54"/>
        <end position="437"/>
    </location>
</feature>
<feature type="transmembrane region" description="Helical" evidence="3">
    <location>
        <begin position="55"/>
        <end position="75"/>
    </location>
</feature>
<protein>
    <submittedName>
        <fullName evidence="5">Major facilitator superfamily domain-containing protein</fullName>
    </submittedName>
</protein>
<feature type="transmembrane region" description="Helical" evidence="3">
    <location>
        <begin position="278"/>
        <end position="297"/>
    </location>
</feature>
<feature type="transmembrane region" description="Helical" evidence="3">
    <location>
        <begin position="95"/>
        <end position="115"/>
    </location>
</feature>
<feature type="transmembrane region" description="Helical" evidence="3">
    <location>
        <begin position="255"/>
        <end position="272"/>
    </location>
</feature>
<feature type="transmembrane region" description="Helical" evidence="3">
    <location>
        <begin position="382"/>
        <end position="403"/>
    </location>
</feature>
<dbReference type="InterPro" id="IPR050327">
    <property type="entry name" value="Proton-linked_MCT"/>
</dbReference>
<dbReference type="PROSITE" id="PS50850">
    <property type="entry name" value="MFS"/>
    <property type="match status" value="1"/>
</dbReference>
<feature type="transmembrane region" description="Helical" evidence="3">
    <location>
        <begin position="344"/>
        <end position="370"/>
    </location>
</feature>
<gene>
    <name evidence="5" type="ORF">F5890DRAFT_1567514</name>
</gene>
<dbReference type="Pfam" id="PF07690">
    <property type="entry name" value="MFS_1"/>
    <property type="match status" value="1"/>
</dbReference>